<dbReference type="InterPro" id="IPR050346">
    <property type="entry name" value="FMO-like"/>
</dbReference>
<dbReference type="EMBL" id="PUHW01000006">
    <property type="protein sequence ID" value="KAG0691167.1"/>
    <property type="molecule type" value="Genomic_DNA"/>
</dbReference>
<organism evidence="5 6">
    <name type="scientific">Pichia californica</name>
    <dbReference type="NCBI Taxonomy" id="460514"/>
    <lineage>
        <taxon>Eukaryota</taxon>
        <taxon>Fungi</taxon>
        <taxon>Dikarya</taxon>
        <taxon>Ascomycota</taxon>
        <taxon>Saccharomycotina</taxon>
        <taxon>Pichiomycetes</taxon>
        <taxon>Pichiales</taxon>
        <taxon>Pichiaceae</taxon>
        <taxon>Pichia</taxon>
    </lineage>
</organism>
<name>A0A9P6WQ18_9ASCO</name>
<evidence type="ECO:0000313" key="5">
    <source>
        <dbReference type="EMBL" id="KAG0691167.1"/>
    </source>
</evidence>
<dbReference type="GO" id="GO:0050660">
    <property type="term" value="F:flavin adenine dinucleotide binding"/>
    <property type="evidence" value="ECO:0007669"/>
    <property type="project" value="InterPro"/>
</dbReference>
<dbReference type="AlphaFoldDB" id="A0A9P6WQ18"/>
<sequence length="537" mass="60643">MTIGAPKTFNIKSVAVIGAGPSGIAALYDLSRTTKDGESLFNESDISKYEKEGSLAFPNLVAFERHKSVGGVWNKDAYAENNTDANYPDFEGDADDDVIDLSNPANIYKDTPISKELEAQLQDSSFENPVRVPFDEIPDSIFKNQWRSSGAYHGLFTNVTNRYMQFSFNERIGNELKDIDTKYKHVPNFQSAGDVGDYLTNTVKKNNLAKYIRFNSNVEKVTKLENSKWEVVVTFIDSDPDGKKFINWYKQTFDAVVICNGKTIPIVPNIKNLVKFAKVNEDKVIFRLAKSVRDPKLLKNGKKILFIGSSVSTVDLMQYAFPRDLDNPTIYISRQSEIAGSTWITLSSHSRGIINKPTISEFLPESNSVKFSDGTIESNFDVIIIGTGYHMHYPFIDKSVIDNNPSIFKFYKYTFSIDDPTLALIGNTYAVFFFNRVEAQAAAISGVWSNTKKLPSREEQLKDYERKPPLIAPVIDKEFIKPLMEFSSIDRPHPFDVNKEKHDHIYHISVGSNTLLDLFFKVRNGEISPDNILAVNN</sequence>
<dbReference type="InterPro" id="IPR020946">
    <property type="entry name" value="Flavin_mOase-like"/>
</dbReference>
<dbReference type="InterPro" id="IPR036188">
    <property type="entry name" value="FAD/NAD-bd_sf"/>
</dbReference>
<comment type="caution">
    <text evidence="5">The sequence shown here is derived from an EMBL/GenBank/DDBJ whole genome shotgun (WGS) entry which is preliminary data.</text>
</comment>
<dbReference type="OrthoDB" id="66881at2759"/>
<accession>A0A9P6WQ18</accession>
<dbReference type="GO" id="GO:0004499">
    <property type="term" value="F:N,N-dimethylaniline monooxygenase activity"/>
    <property type="evidence" value="ECO:0007669"/>
    <property type="project" value="InterPro"/>
</dbReference>
<evidence type="ECO:0000256" key="2">
    <source>
        <dbReference type="ARBA" id="ARBA00022630"/>
    </source>
</evidence>
<keyword evidence="2" id="KW-0285">Flavoprotein</keyword>
<dbReference type="Proteomes" id="UP000697127">
    <property type="component" value="Unassembled WGS sequence"/>
</dbReference>
<evidence type="ECO:0000256" key="4">
    <source>
        <dbReference type="ARBA" id="ARBA00023002"/>
    </source>
</evidence>
<dbReference type="Pfam" id="PF00743">
    <property type="entry name" value="FMO-like"/>
    <property type="match status" value="2"/>
</dbReference>
<keyword evidence="3" id="KW-0274">FAD</keyword>
<keyword evidence="6" id="KW-1185">Reference proteome</keyword>
<proteinExistence type="inferred from homology"/>
<dbReference type="Gene3D" id="3.50.50.60">
    <property type="entry name" value="FAD/NAD(P)-binding domain"/>
    <property type="match status" value="2"/>
</dbReference>
<keyword evidence="4" id="KW-0560">Oxidoreductase</keyword>
<evidence type="ECO:0000256" key="1">
    <source>
        <dbReference type="ARBA" id="ARBA00009183"/>
    </source>
</evidence>
<dbReference type="GO" id="GO:0050661">
    <property type="term" value="F:NADP binding"/>
    <property type="evidence" value="ECO:0007669"/>
    <property type="project" value="InterPro"/>
</dbReference>
<comment type="similarity">
    <text evidence="1">Belongs to the FMO family.</text>
</comment>
<dbReference type="SUPFAM" id="SSF51905">
    <property type="entry name" value="FAD/NAD(P)-binding domain"/>
    <property type="match status" value="2"/>
</dbReference>
<protein>
    <submittedName>
        <fullName evidence="5">Uncharacterized protein</fullName>
    </submittedName>
</protein>
<gene>
    <name evidence="5" type="ORF">C6P40_004418</name>
</gene>
<dbReference type="PANTHER" id="PTHR23023">
    <property type="entry name" value="DIMETHYLANILINE MONOOXYGENASE"/>
    <property type="match status" value="1"/>
</dbReference>
<reference evidence="5" key="1">
    <citation type="submission" date="2020-11" db="EMBL/GenBank/DDBJ databases">
        <title>Kefir isolates.</title>
        <authorList>
            <person name="Marcisauskas S."/>
            <person name="Kim Y."/>
            <person name="Blasche S."/>
        </authorList>
    </citation>
    <scope>NUCLEOTIDE SEQUENCE</scope>
    <source>
        <strain evidence="5">Olga-1</strain>
    </source>
</reference>
<evidence type="ECO:0000256" key="3">
    <source>
        <dbReference type="ARBA" id="ARBA00022827"/>
    </source>
</evidence>
<evidence type="ECO:0000313" key="6">
    <source>
        <dbReference type="Proteomes" id="UP000697127"/>
    </source>
</evidence>